<dbReference type="SUPFAM" id="SSF56672">
    <property type="entry name" value="DNA/RNA polymerases"/>
    <property type="match status" value="1"/>
</dbReference>
<dbReference type="PANTHER" id="PTHR34072:SF52">
    <property type="entry name" value="RIBONUCLEASE H"/>
    <property type="match status" value="1"/>
</dbReference>
<dbReference type="SMART" id="SM00343">
    <property type="entry name" value="ZnF_C2HC"/>
    <property type="match status" value="2"/>
</dbReference>
<keyword evidence="1" id="KW-0378">Hydrolase</keyword>
<dbReference type="InterPro" id="IPR036875">
    <property type="entry name" value="Znf_CCHC_sf"/>
</dbReference>
<dbReference type="GO" id="GO:0008233">
    <property type="term" value="F:peptidase activity"/>
    <property type="evidence" value="ECO:0007669"/>
    <property type="project" value="UniProtKB-KW"/>
</dbReference>
<dbReference type="InterPro" id="IPR041577">
    <property type="entry name" value="RT_RNaseH_2"/>
</dbReference>
<evidence type="ECO:0000256" key="4">
    <source>
        <dbReference type="SAM" id="MobiDB-lite"/>
    </source>
</evidence>
<name>A0A699GUV0_TANCI</name>
<keyword evidence="3" id="KW-0863">Zinc-finger</keyword>
<feature type="non-terminal residue" evidence="6">
    <location>
        <position position="1"/>
    </location>
</feature>
<dbReference type="InterPro" id="IPR043502">
    <property type="entry name" value="DNA/RNA_pol_sf"/>
</dbReference>
<feature type="region of interest" description="Disordered" evidence="4">
    <location>
        <begin position="124"/>
        <end position="151"/>
    </location>
</feature>
<keyword evidence="6" id="KW-0548">Nucleotidyltransferase</keyword>
<dbReference type="GO" id="GO:0006508">
    <property type="term" value="P:proteolysis"/>
    <property type="evidence" value="ECO:0007669"/>
    <property type="project" value="UniProtKB-KW"/>
</dbReference>
<dbReference type="GO" id="GO:0003964">
    <property type="term" value="F:RNA-directed DNA polymerase activity"/>
    <property type="evidence" value="ECO:0007669"/>
    <property type="project" value="UniProtKB-KW"/>
</dbReference>
<dbReference type="AlphaFoldDB" id="A0A699GUV0"/>
<dbReference type="GO" id="GO:0003677">
    <property type="term" value="F:DNA binding"/>
    <property type="evidence" value="ECO:0007669"/>
    <property type="project" value="UniProtKB-KW"/>
</dbReference>
<keyword evidence="1" id="KW-0645">Protease</keyword>
<dbReference type="GO" id="GO:0008270">
    <property type="term" value="F:zinc ion binding"/>
    <property type="evidence" value="ECO:0007669"/>
    <property type="project" value="UniProtKB-KW"/>
</dbReference>
<keyword evidence="6" id="KW-0808">Transferase</keyword>
<gene>
    <name evidence="6" type="ORF">Tci_216854</name>
</gene>
<dbReference type="InterPro" id="IPR001878">
    <property type="entry name" value="Znf_CCHC"/>
</dbReference>
<dbReference type="PROSITE" id="PS50158">
    <property type="entry name" value="ZF_CCHC"/>
    <property type="match status" value="1"/>
</dbReference>
<keyword evidence="3" id="KW-0479">Metal-binding</keyword>
<organism evidence="6">
    <name type="scientific">Tanacetum cinerariifolium</name>
    <name type="common">Dalmatian daisy</name>
    <name type="synonym">Chrysanthemum cinerariifolium</name>
    <dbReference type="NCBI Taxonomy" id="118510"/>
    <lineage>
        <taxon>Eukaryota</taxon>
        <taxon>Viridiplantae</taxon>
        <taxon>Streptophyta</taxon>
        <taxon>Embryophyta</taxon>
        <taxon>Tracheophyta</taxon>
        <taxon>Spermatophyta</taxon>
        <taxon>Magnoliopsida</taxon>
        <taxon>eudicotyledons</taxon>
        <taxon>Gunneridae</taxon>
        <taxon>Pentapetalae</taxon>
        <taxon>asterids</taxon>
        <taxon>campanulids</taxon>
        <taxon>Asterales</taxon>
        <taxon>Asteraceae</taxon>
        <taxon>Asteroideae</taxon>
        <taxon>Anthemideae</taxon>
        <taxon>Anthemidinae</taxon>
        <taxon>Tanacetum</taxon>
    </lineage>
</organism>
<protein>
    <submittedName>
        <fullName evidence="6">Reverse transcriptase domain-containing protein</fullName>
    </submittedName>
</protein>
<evidence type="ECO:0000256" key="2">
    <source>
        <dbReference type="ARBA" id="ARBA00023125"/>
    </source>
</evidence>
<reference evidence="6" key="1">
    <citation type="journal article" date="2019" name="Sci. Rep.">
        <title>Draft genome of Tanacetum cinerariifolium, the natural source of mosquito coil.</title>
        <authorList>
            <person name="Yamashiro T."/>
            <person name="Shiraishi A."/>
            <person name="Satake H."/>
            <person name="Nakayama K."/>
        </authorList>
    </citation>
    <scope>NUCLEOTIDE SEQUENCE</scope>
</reference>
<keyword evidence="3" id="KW-0862">Zinc</keyword>
<feature type="domain" description="CCHC-type" evidence="5">
    <location>
        <begin position="112"/>
        <end position="127"/>
    </location>
</feature>
<dbReference type="SUPFAM" id="SSF57756">
    <property type="entry name" value="Retrovirus zinc finger-like domains"/>
    <property type="match status" value="1"/>
</dbReference>
<dbReference type="Pfam" id="PF00098">
    <property type="entry name" value="zf-CCHC"/>
    <property type="match status" value="1"/>
</dbReference>
<evidence type="ECO:0000256" key="3">
    <source>
        <dbReference type="PROSITE-ProRule" id="PRU00047"/>
    </source>
</evidence>
<dbReference type="Pfam" id="PF08284">
    <property type="entry name" value="RVP_2"/>
    <property type="match status" value="1"/>
</dbReference>
<keyword evidence="2" id="KW-0238">DNA-binding</keyword>
<evidence type="ECO:0000256" key="1">
    <source>
        <dbReference type="ARBA" id="ARBA00022670"/>
    </source>
</evidence>
<evidence type="ECO:0000259" key="5">
    <source>
        <dbReference type="PROSITE" id="PS50158"/>
    </source>
</evidence>
<dbReference type="Pfam" id="PF17919">
    <property type="entry name" value="RT_RNaseH_2"/>
    <property type="match status" value="1"/>
</dbReference>
<dbReference type="PANTHER" id="PTHR34072">
    <property type="entry name" value="ENZYMATIC POLYPROTEIN-RELATED"/>
    <property type="match status" value="1"/>
</dbReference>
<dbReference type="EMBL" id="BKCJ010058810">
    <property type="protein sequence ID" value="GEW44878.1"/>
    <property type="molecule type" value="Genomic_DNA"/>
</dbReference>
<proteinExistence type="predicted"/>
<dbReference type="Gene3D" id="3.10.10.10">
    <property type="entry name" value="HIV Type 1 Reverse Transcriptase, subunit A, domain 1"/>
    <property type="match status" value="1"/>
</dbReference>
<keyword evidence="6" id="KW-0695">RNA-directed DNA polymerase</keyword>
<accession>A0A699GUV0</accession>
<dbReference type="Gene3D" id="4.10.60.10">
    <property type="entry name" value="Zinc finger, CCHC-type"/>
    <property type="match status" value="1"/>
</dbReference>
<comment type="caution">
    <text evidence="6">The sequence shown here is derived from an EMBL/GenBank/DDBJ whole genome shotgun (WGS) entry which is preliminary data.</text>
</comment>
<sequence>GNVIAVKPTKLQDAIRIANNLVDQKLKGYARNAENNRRGQNVARAYTAGNNEKKGYVGSLPYCNKCKMHYTGPFTMRCRNCKRVSHMTRDYKVTVTPNTQRAPAGNQPGIVCYECGRPGHFRKDCPKLRNRNHGNQNGNKNRNKTRNHNRGNEATMKAYAIAGGGANPDSNVVTYLMPLELGSFDVIIGMDWLAKYHTLIVYDEKVVRIPYRNEVLIIRGDDCDVRNIPKTAFRTRYGHYELQVMSFGLTNATAGEKVKAAFKLLKQKLCSALILALPEGSKNFVVYCDASHKGLGAILMQKEKVIAYASRQLKKSLNEALGTRLDMSTTYHPQTDGQSKITIQALEDMLRACVLDFRKEPIEIMDCEVKHLKQGRIPIVKVCWNSRRGPELA</sequence>
<evidence type="ECO:0000313" key="6">
    <source>
        <dbReference type="EMBL" id="GEW44878.1"/>
    </source>
</evidence>